<feature type="transmembrane region" description="Helical" evidence="6">
    <location>
        <begin position="411"/>
        <end position="431"/>
    </location>
</feature>
<evidence type="ECO:0000256" key="4">
    <source>
        <dbReference type="ARBA" id="ARBA00022989"/>
    </source>
</evidence>
<evidence type="ECO:0000256" key="3">
    <source>
        <dbReference type="ARBA" id="ARBA00022692"/>
    </source>
</evidence>
<accession>A0A0R2MJR3</accession>
<evidence type="ECO:0000256" key="1">
    <source>
        <dbReference type="ARBA" id="ARBA00004651"/>
    </source>
</evidence>
<feature type="transmembrane region" description="Helical" evidence="6">
    <location>
        <begin position="168"/>
        <end position="190"/>
    </location>
</feature>
<feature type="transmembrane region" description="Helical" evidence="6">
    <location>
        <begin position="378"/>
        <end position="399"/>
    </location>
</feature>
<name>A0A0R2MJR3_9LACO</name>
<gene>
    <name evidence="7" type="ORF">IV64_GL002023</name>
</gene>
<feature type="transmembrane region" description="Helical" evidence="6">
    <location>
        <begin position="45"/>
        <end position="66"/>
    </location>
</feature>
<dbReference type="InterPro" id="IPR050833">
    <property type="entry name" value="Poly_Biosynth_Transport"/>
</dbReference>
<keyword evidence="3 6" id="KW-0812">Transmembrane</keyword>
<evidence type="ECO:0000256" key="2">
    <source>
        <dbReference type="ARBA" id="ARBA00022475"/>
    </source>
</evidence>
<organism evidence="7 8">
    <name type="scientific">Lactiplantibacillus xiangfangensis</name>
    <dbReference type="NCBI Taxonomy" id="942150"/>
    <lineage>
        <taxon>Bacteria</taxon>
        <taxon>Bacillati</taxon>
        <taxon>Bacillota</taxon>
        <taxon>Bacilli</taxon>
        <taxon>Lactobacillales</taxon>
        <taxon>Lactobacillaceae</taxon>
        <taxon>Lactiplantibacillus</taxon>
    </lineage>
</organism>
<dbReference type="Pfam" id="PF01943">
    <property type="entry name" value="Polysacc_synt"/>
    <property type="match status" value="1"/>
</dbReference>
<evidence type="ECO:0000313" key="8">
    <source>
        <dbReference type="Proteomes" id="UP000051783"/>
    </source>
</evidence>
<feature type="transmembrane region" description="Helical" evidence="6">
    <location>
        <begin position="12"/>
        <end position="33"/>
    </location>
</feature>
<feature type="transmembrane region" description="Helical" evidence="6">
    <location>
        <begin position="291"/>
        <end position="315"/>
    </location>
</feature>
<dbReference type="InterPro" id="IPR002797">
    <property type="entry name" value="Polysacc_synth"/>
</dbReference>
<dbReference type="STRING" id="942150.IV64_GL002023"/>
<sequence>MEQNMKIVKNYLYNVGYNILILLTPLLTVPYISRVLGPNGVGINATTNSVITYFLLAGTVGITIYGNREIAFIRDNRRKRSQVFWEIELLQILTITIAYLGFCLFLYFQSELRIYFFYQSFYIIAGAFDVSWFFMGMEDFKKTVIRNTLIKLLSLIAIFTFVKTHDDVGIYILILSLSQLLGNLTLWPYLPKLVEKPVFKRLKLLRHLKPSLALFVPQVATTIYLAVNKTMLWKLDSVTASGYYDYSDKLVKLVLAIVTSTGTVMLPHIANLYAKKRIAQVKEYLYTSFDFVLSISIPMCLGIMALATALAPWFFGRQFALVNRLLMIEAPVVILIGLSNVIGQQFLLPTKQTFTYTKSVVYGALTNVVINVPLILKFGVYGAMLATALSEVMVTSYQLFKVRKELKFKRLFTNVSKYAIAGLVMFMPIYNLNISMQISTISLIVQITLGIMFYGGMLCVLQPSIFRHLDSFRR</sequence>
<reference evidence="7 8" key="1">
    <citation type="journal article" date="2015" name="Genome Announc.">
        <title>Expanding the biotechnology potential of lactobacilli through comparative genomics of 213 strains and associated genera.</title>
        <authorList>
            <person name="Sun Z."/>
            <person name="Harris H.M."/>
            <person name="McCann A."/>
            <person name="Guo C."/>
            <person name="Argimon S."/>
            <person name="Zhang W."/>
            <person name="Yang X."/>
            <person name="Jeffery I.B."/>
            <person name="Cooney J.C."/>
            <person name="Kagawa T.F."/>
            <person name="Liu W."/>
            <person name="Song Y."/>
            <person name="Salvetti E."/>
            <person name="Wrobel A."/>
            <person name="Rasinkangas P."/>
            <person name="Parkhill J."/>
            <person name="Rea M.C."/>
            <person name="O'Sullivan O."/>
            <person name="Ritari J."/>
            <person name="Douillard F.P."/>
            <person name="Paul Ross R."/>
            <person name="Yang R."/>
            <person name="Briner A.E."/>
            <person name="Felis G.E."/>
            <person name="de Vos W.M."/>
            <person name="Barrangou R."/>
            <person name="Klaenhammer T.R."/>
            <person name="Caufield P.W."/>
            <person name="Cui Y."/>
            <person name="Zhang H."/>
            <person name="O'Toole P.W."/>
        </authorList>
    </citation>
    <scope>NUCLEOTIDE SEQUENCE [LARGE SCALE GENOMIC DNA]</scope>
    <source>
        <strain evidence="7 8">LMG 26013</strain>
    </source>
</reference>
<dbReference type="PANTHER" id="PTHR30250">
    <property type="entry name" value="PST FAMILY PREDICTED COLANIC ACID TRANSPORTER"/>
    <property type="match status" value="1"/>
</dbReference>
<evidence type="ECO:0000256" key="5">
    <source>
        <dbReference type="ARBA" id="ARBA00023136"/>
    </source>
</evidence>
<protein>
    <submittedName>
        <fullName evidence="7">Repeat unit transporter</fullName>
    </submittedName>
</protein>
<feature type="transmembrane region" description="Helical" evidence="6">
    <location>
        <begin position="144"/>
        <end position="162"/>
    </location>
</feature>
<feature type="transmembrane region" description="Helical" evidence="6">
    <location>
        <begin position="443"/>
        <end position="466"/>
    </location>
</feature>
<keyword evidence="5 6" id="KW-0472">Membrane</keyword>
<feature type="transmembrane region" description="Helical" evidence="6">
    <location>
        <begin position="114"/>
        <end position="135"/>
    </location>
</feature>
<evidence type="ECO:0000256" key="6">
    <source>
        <dbReference type="SAM" id="Phobius"/>
    </source>
</evidence>
<dbReference type="GO" id="GO:0005886">
    <property type="term" value="C:plasma membrane"/>
    <property type="evidence" value="ECO:0007669"/>
    <property type="project" value="UniProtKB-SubCell"/>
</dbReference>
<dbReference type="Proteomes" id="UP000051783">
    <property type="component" value="Unassembled WGS sequence"/>
</dbReference>
<dbReference type="EMBL" id="JQCL01000037">
    <property type="protein sequence ID" value="KRO13783.1"/>
    <property type="molecule type" value="Genomic_DNA"/>
</dbReference>
<dbReference type="AlphaFoldDB" id="A0A0R2MJR3"/>
<evidence type="ECO:0000313" key="7">
    <source>
        <dbReference type="EMBL" id="KRO13783.1"/>
    </source>
</evidence>
<comment type="caution">
    <text evidence="7">The sequence shown here is derived from an EMBL/GenBank/DDBJ whole genome shotgun (WGS) entry which is preliminary data.</text>
</comment>
<keyword evidence="4 6" id="KW-1133">Transmembrane helix</keyword>
<dbReference type="PATRIC" id="fig|942150.3.peg.2100"/>
<dbReference type="PANTHER" id="PTHR30250:SF11">
    <property type="entry name" value="O-ANTIGEN TRANSPORTER-RELATED"/>
    <property type="match status" value="1"/>
</dbReference>
<keyword evidence="2" id="KW-1003">Cell membrane</keyword>
<feature type="transmembrane region" description="Helical" evidence="6">
    <location>
        <begin position="250"/>
        <end position="270"/>
    </location>
</feature>
<feature type="transmembrane region" description="Helical" evidence="6">
    <location>
        <begin position="321"/>
        <end position="342"/>
    </location>
</feature>
<proteinExistence type="predicted"/>
<feature type="transmembrane region" description="Helical" evidence="6">
    <location>
        <begin position="87"/>
        <end position="108"/>
    </location>
</feature>
<keyword evidence="8" id="KW-1185">Reference proteome</keyword>
<feature type="transmembrane region" description="Helical" evidence="6">
    <location>
        <begin position="211"/>
        <end position="227"/>
    </location>
</feature>
<comment type="subcellular location">
    <subcellularLocation>
        <location evidence="1">Cell membrane</location>
        <topology evidence="1">Multi-pass membrane protein</topology>
    </subcellularLocation>
</comment>